<reference evidence="2" key="1">
    <citation type="submission" date="2023-08" db="EMBL/GenBank/DDBJ databases">
        <authorList>
            <person name="Audoor S."/>
            <person name="Bilcke G."/>
        </authorList>
    </citation>
    <scope>NUCLEOTIDE SEQUENCE</scope>
</reference>
<evidence type="ECO:0000313" key="3">
    <source>
        <dbReference type="Proteomes" id="UP001295423"/>
    </source>
</evidence>
<feature type="compositionally biased region" description="Polar residues" evidence="1">
    <location>
        <begin position="467"/>
        <end position="479"/>
    </location>
</feature>
<comment type="caution">
    <text evidence="2">The sequence shown here is derived from an EMBL/GenBank/DDBJ whole genome shotgun (WGS) entry which is preliminary data.</text>
</comment>
<feature type="region of interest" description="Disordered" evidence="1">
    <location>
        <begin position="275"/>
        <end position="306"/>
    </location>
</feature>
<feature type="region of interest" description="Disordered" evidence="1">
    <location>
        <begin position="319"/>
        <end position="344"/>
    </location>
</feature>
<name>A0AAD2PUS4_9STRA</name>
<protein>
    <submittedName>
        <fullName evidence="2">Uncharacterized protein</fullName>
    </submittedName>
</protein>
<accession>A0AAD2PUS4</accession>
<gene>
    <name evidence="2" type="ORF">CYCCA115_LOCUS13101</name>
</gene>
<organism evidence="2 3">
    <name type="scientific">Cylindrotheca closterium</name>
    <dbReference type="NCBI Taxonomy" id="2856"/>
    <lineage>
        <taxon>Eukaryota</taxon>
        <taxon>Sar</taxon>
        <taxon>Stramenopiles</taxon>
        <taxon>Ochrophyta</taxon>
        <taxon>Bacillariophyta</taxon>
        <taxon>Bacillariophyceae</taxon>
        <taxon>Bacillariophycidae</taxon>
        <taxon>Bacillariales</taxon>
        <taxon>Bacillariaceae</taxon>
        <taxon>Cylindrotheca</taxon>
    </lineage>
</organism>
<dbReference type="AlphaFoldDB" id="A0AAD2PUS4"/>
<evidence type="ECO:0000313" key="2">
    <source>
        <dbReference type="EMBL" id="CAJ1951496.1"/>
    </source>
</evidence>
<feature type="compositionally biased region" description="Polar residues" evidence="1">
    <location>
        <begin position="283"/>
        <end position="299"/>
    </location>
</feature>
<proteinExistence type="predicted"/>
<evidence type="ECO:0000256" key="1">
    <source>
        <dbReference type="SAM" id="MobiDB-lite"/>
    </source>
</evidence>
<dbReference type="EMBL" id="CAKOGP040001783">
    <property type="protein sequence ID" value="CAJ1951496.1"/>
    <property type="molecule type" value="Genomic_DNA"/>
</dbReference>
<sequence>MADASSWFVAEPCADAFLSLRSYLIEATKLRPEGEDLSSASNTGQSIALKCGQVKYREYKTAWIIQHTSKCNERWSIDSLGRTGENIENHTPSKPRKVSTKRRIGQLICTSPQESTVGNSPLFPPLPLVQLIYRALELLSILKHTRDEYFVNSCMKIQPALNRRLIDIEPIFNALWEKHANGKSRKRVVHKLFGIAIEAISDVVQQMVEPWGGQWSICIDLPRRSSKLKPYLRSSLKSIKSFIRECLADSMLIGKSTRKILDSPERERIRIDTTDRPPDALTSFDTDAASNMKSRSNNGAEEHLKEKKGLLRLKSVSHSTFDSGTAKPSIRNREISARSHESVQVVHSSESSLLASNGHDKTGLSPQIDSDTQDISSCTSPVTGTAVVESTDVEFGKKTELSAIGRQLGNDFETRLDIKKFHEKKELSSQSLFESENRKYKHCNRGETLNLIVDEDSCTSRNKDEISSQSTEKSTSTMEVQVETKHEDLRIDSTVAGYCSEPIGLDAVADKAPQVSGLLASRQLRSASAHSADIDLGTENLDDKDSSWMKLAHMGHISDYHGYQRQHQSFVPLKYSGSVSETRASIEEKLKELRTVFSTANEDADSDQEDYSAAVFSHSKFQEYERKQRSKSTLKIPITMKETPFGGEFENRPFRFTSATSADLTPKKRKQDSLRHISWIPTPNFRSIETDPLTFWRDTQNRAKRPRRTAELNELKKISVMMLSEMYHTLRFIEDYNEGISTKFDVDTVADPGMCESHLGDKESSAAKPLESTKTFRKIFDSDVQSLAKSVDELPLKTMFMNNYEDIQKQFISLRQLPEDSKFEVLRLSIETAIGEKTIRLFSDEEIVKEEKSRTRIARGYKRKADQEKIEKKHHEDERLLLLREFEYANRNKKPSAAEIEMERFESRPIQMVDHSSNEGKRERCQLDTSCSLCKPAALSKLSAPSDDGEVTIIHNPKTRRVDLYAIKDEDSHRGSLLEGDSGDASLRSLMEMKHILAFIEKYKTGMIR</sequence>
<feature type="compositionally biased region" description="Basic and acidic residues" evidence="1">
    <location>
        <begin position="331"/>
        <end position="341"/>
    </location>
</feature>
<dbReference type="Proteomes" id="UP001295423">
    <property type="component" value="Unassembled WGS sequence"/>
</dbReference>
<feature type="region of interest" description="Disordered" evidence="1">
    <location>
        <begin position="460"/>
        <end position="479"/>
    </location>
</feature>
<keyword evidence="3" id="KW-1185">Reference proteome</keyword>